<organism evidence="2 3">
    <name type="scientific">Candidatus Yanofskybacteria bacterium RIFCSPHIGHO2_01_FULL_41_53</name>
    <dbReference type="NCBI Taxonomy" id="1802663"/>
    <lineage>
        <taxon>Bacteria</taxon>
        <taxon>Candidatus Yanofskyibacteriota</taxon>
    </lineage>
</organism>
<evidence type="ECO:0000313" key="3">
    <source>
        <dbReference type="Proteomes" id="UP000177117"/>
    </source>
</evidence>
<dbReference type="CDD" id="cd04301">
    <property type="entry name" value="NAT_SF"/>
    <property type="match status" value="1"/>
</dbReference>
<reference evidence="2 3" key="1">
    <citation type="journal article" date="2016" name="Nat. Commun.">
        <title>Thousands of microbial genomes shed light on interconnected biogeochemical processes in an aquifer system.</title>
        <authorList>
            <person name="Anantharaman K."/>
            <person name="Brown C.T."/>
            <person name="Hug L.A."/>
            <person name="Sharon I."/>
            <person name="Castelle C.J."/>
            <person name="Probst A.J."/>
            <person name="Thomas B.C."/>
            <person name="Singh A."/>
            <person name="Wilkins M.J."/>
            <person name="Karaoz U."/>
            <person name="Brodie E.L."/>
            <person name="Williams K.H."/>
            <person name="Hubbard S.S."/>
            <person name="Banfield J.F."/>
        </authorList>
    </citation>
    <scope>NUCLEOTIDE SEQUENCE [LARGE SCALE GENOMIC DNA]</scope>
</reference>
<gene>
    <name evidence="2" type="ORF">A2650_03035</name>
</gene>
<feature type="domain" description="N-acetyltransferase" evidence="1">
    <location>
        <begin position="7"/>
        <end position="155"/>
    </location>
</feature>
<evidence type="ECO:0000313" key="2">
    <source>
        <dbReference type="EMBL" id="OGM99659.1"/>
    </source>
</evidence>
<comment type="caution">
    <text evidence="2">The sequence shown here is derived from an EMBL/GenBank/DDBJ whole genome shotgun (WGS) entry which is preliminary data.</text>
</comment>
<dbReference type="Pfam" id="PF00583">
    <property type="entry name" value="Acetyltransf_1"/>
    <property type="match status" value="1"/>
</dbReference>
<dbReference type="EMBL" id="MGJD01000038">
    <property type="protein sequence ID" value="OGM99659.1"/>
    <property type="molecule type" value="Genomic_DNA"/>
</dbReference>
<dbReference type="InterPro" id="IPR050276">
    <property type="entry name" value="MshD_Acetyltransferase"/>
</dbReference>
<sequence length="156" mass="18081">MFLADLSRVSLLNSDVEDINSLLGELTGRQWQYNRFDLKRLAKQRRFYMVVAVESMRFVGLGCLKIDDTRWLTQNYTKGYIGDIVVNENFWGRGIGPAIMKELLRRAKECNCTQVNLTSNPSNPKRAAAIKMYEKLGFQKIGELNRSNYYRLDLKS</sequence>
<proteinExistence type="predicted"/>
<accession>A0A1F8EH21</accession>
<evidence type="ECO:0000259" key="1">
    <source>
        <dbReference type="PROSITE" id="PS51186"/>
    </source>
</evidence>
<dbReference type="InterPro" id="IPR016181">
    <property type="entry name" value="Acyl_CoA_acyltransferase"/>
</dbReference>
<dbReference type="SUPFAM" id="SSF55729">
    <property type="entry name" value="Acyl-CoA N-acyltransferases (Nat)"/>
    <property type="match status" value="1"/>
</dbReference>
<dbReference type="AlphaFoldDB" id="A0A1F8EH21"/>
<dbReference type="GO" id="GO:0016747">
    <property type="term" value="F:acyltransferase activity, transferring groups other than amino-acyl groups"/>
    <property type="evidence" value="ECO:0007669"/>
    <property type="project" value="InterPro"/>
</dbReference>
<dbReference type="PANTHER" id="PTHR43617">
    <property type="entry name" value="L-AMINO ACID N-ACETYLTRANSFERASE"/>
    <property type="match status" value="1"/>
</dbReference>
<dbReference type="PANTHER" id="PTHR43617:SF34">
    <property type="entry name" value="PUTATIVE-RELATED"/>
    <property type="match status" value="1"/>
</dbReference>
<dbReference type="InterPro" id="IPR000182">
    <property type="entry name" value="GNAT_dom"/>
</dbReference>
<dbReference type="Proteomes" id="UP000177117">
    <property type="component" value="Unassembled WGS sequence"/>
</dbReference>
<protein>
    <recommendedName>
        <fullName evidence="1">N-acetyltransferase domain-containing protein</fullName>
    </recommendedName>
</protein>
<dbReference type="Gene3D" id="3.40.630.30">
    <property type="match status" value="1"/>
</dbReference>
<dbReference type="PROSITE" id="PS51186">
    <property type="entry name" value="GNAT"/>
    <property type="match status" value="1"/>
</dbReference>
<name>A0A1F8EH21_9BACT</name>